<dbReference type="RefSeq" id="WP_118943349.1">
    <property type="nucleotide sequence ID" value="NZ_CP032125.1"/>
</dbReference>
<dbReference type="PANTHER" id="PTHR13604:SF0">
    <property type="entry name" value="ABASIC SITE PROCESSING PROTEIN HMCES"/>
    <property type="match status" value="1"/>
</dbReference>
<comment type="similarity">
    <text evidence="1 8">Belongs to the SOS response-associated peptidase family.</text>
</comment>
<dbReference type="GO" id="GO:0003697">
    <property type="term" value="F:single-stranded DNA binding"/>
    <property type="evidence" value="ECO:0007669"/>
    <property type="project" value="InterPro"/>
</dbReference>
<evidence type="ECO:0000313" key="9">
    <source>
        <dbReference type="EMBL" id="AXX98695.1"/>
    </source>
</evidence>
<evidence type="ECO:0000256" key="4">
    <source>
        <dbReference type="ARBA" id="ARBA00022801"/>
    </source>
</evidence>
<dbReference type="EMBL" id="CP032125">
    <property type="protein sequence ID" value="AXX98695.1"/>
    <property type="molecule type" value="Genomic_DNA"/>
</dbReference>
<keyword evidence="7" id="KW-0456">Lyase</keyword>
<dbReference type="AlphaFoldDB" id="A0A347UIL7"/>
<name>A0A347UIL7_9RHOB</name>
<dbReference type="KEGG" id="pamo:BAR1_12650"/>
<evidence type="ECO:0000256" key="5">
    <source>
        <dbReference type="ARBA" id="ARBA00023124"/>
    </source>
</evidence>
<evidence type="ECO:0000313" key="10">
    <source>
        <dbReference type="Proteomes" id="UP000261704"/>
    </source>
</evidence>
<dbReference type="PANTHER" id="PTHR13604">
    <property type="entry name" value="DC12-RELATED"/>
    <property type="match status" value="1"/>
</dbReference>
<evidence type="ECO:0000256" key="6">
    <source>
        <dbReference type="ARBA" id="ARBA00023125"/>
    </source>
</evidence>
<organism evidence="9 10">
    <name type="scientific">Profundibacter amoris</name>
    <dbReference type="NCBI Taxonomy" id="2171755"/>
    <lineage>
        <taxon>Bacteria</taxon>
        <taxon>Pseudomonadati</taxon>
        <taxon>Pseudomonadota</taxon>
        <taxon>Alphaproteobacteria</taxon>
        <taxon>Rhodobacterales</taxon>
        <taxon>Paracoccaceae</taxon>
        <taxon>Profundibacter</taxon>
    </lineage>
</organism>
<evidence type="ECO:0000256" key="8">
    <source>
        <dbReference type="RuleBase" id="RU364100"/>
    </source>
</evidence>
<gene>
    <name evidence="9" type="ORF">BAR1_12650</name>
</gene>
<keyword evidence="4 8" id="KW-0378">Hydrolase</keyword>
<dbReference type="SUPFAM" id="SSF143081">
    <property type="entry name" value="BB1717-like"/>
    <property type="match status" value="1"/>
</dbReference>
<dbReference type="GO" id="GO:0106300">
    <property type="term" value="P:protein-DNA covalent cross-linking repair"/>
    <property type="evidence" value="ECO:0007669"/>
    <property type="project" value="InterPro"/>
</dbReference>
<dbReference type="GO" id="GO:0008233">
    <property type="term" value="F:peptidase activity"/>
    <property type="evidence" value="ECO:0007669"/>
    <property type="project" value="UniProtKB-KW"/>
</dbReference>
<keyword evidence="3" id="KW-0227">DNA damage</keyword>
<dbReference type="Gene3D" id="3.90.1680.10">
    <property type="entry name" value="SOS response associated peptidase-like"/>
    <property type="match status" value="1"/>
</dbReference>
<dbReference type="GO" id="GO:0016829">
    <property type="term" value="F:lyase activity"/>
    <property type="evidence" value="ECO:0007669"/>
    <property type="project" value="UniProtKB-KW"/>
</dbReference>
<dbReference type="InterPro" id="IPR036590">
    <property type="entry name" value="SRAP-like"/>
</dbReference>
<dbReference type="InterPro" id="IPR003738">
    <property type="entry name" value="SRAP"/>
</dbReference>
<evidence type="ECO:0000256" key="1">
    <source>
        <dbReference type="ARBA" id="ARBA00008136"/>
    </source>
</evidence>
<dbReference type="EC" id="3.4.-.-" evidence="8"/>
<keyword evidence="10" id="KW-1185">Reference proteome</keyword>
<reference evidence="9 10" key="1">
    <citation type="submission" date="2018-09" db="EMBL/GenBank/DDBJ databases">
        <title>Profundibacter amoris BAR1 gen. nov., sp. nov., a new member of the Roseobacter clade isolated at Lokis Castle Vent Field on the Arctic Mid-Oceanic Ridge.</title>
        <authorList>
            <person name="Le Moine Bauer S."/>
            <person name="Sjoeberg A.G."/>
            <person name="L'Haridon S."/>
            <person name="Stokke R."/>
            <person name="Roalkvam I."/>
            <person name="Steen I.H."/>
            <person name="Dahle H."/>
        </authorList>
    </citation>
    <scope>NUCLEOTIDE SEQUENCE [LARGE SCALE GENOMIC DNA]</scope>
    <source>
        <strain evidence="9 10">BAR1</strain>
    </source>
</reference>
<keyword evidence="5" id="KW-0190">Covalent protein-DNA linkage</keyword>
<dbReference type="Proteomes" id="UP000261704">
    <property type="component" value="Chromosome"/>
</dbReference>
<sequence length="220" mass="24288">MCGRFSLTLPVDAMAQMFAALPANNLPVTPNYNICPTNNISAVVRGEGRRLVSMRWGFVPQWYKTLTDGPLLINARGETLAEKPAFRDACRSRRCLIPATGFYEWSKGEGGARLPWYIYRDDGTPVVFAGIWQRRDKGDALLDSCAIVTTDANSEMATVHHRMPVILSPDQWGLWLGEEGKGAARLMQPAPDGVLRKHRVGVAVNSNKAQGPELIEPLEP</sequence>
<proteinExistence type="inferred from homology"/>
<dbReference type="OrthoDB" id="9782620at2"/>
<evidence type="ECO:0000256" key="7">
    <source>
        <dbReference type="ARBA" id="ARBA00023239"/>
    </source>
</evidence>
<dbReference type="GO" id="GO:0006508">
    <property type="term" value="P:proteolysis"/>
    <property type="evidence" value="ECO:0007669"/>
    <property type="project" value="UniProtKB-KW"/>
</dbReference>
<evidence type="ECO:0000256" key="3">
    <source>
        <dbReference type="ARBA" id="ARBA00022763"/>
    </source>
</evidence>
<accession>A0A347UIL7</accession>
<evidence type="ECO:0000256" key="2">
    <source>
        <dbReference type="ARBA" id="ARBA00022670"/>
    </source>
</evidence>
<protein>
    <recommendedName>
        <fullName evidence="8">Abasic site processing protein</fullName>
        <ecNumber evidence="8">3.4.-.-</ecNumber>
    </recommendedName>
</protein>
<keyword evidence="2 8" id="KW-0645">Protease</keyword>
<keyword evidence="6" id="KW-0238">DNA-binding</keyword>
<dbReference type="Pfam" id="PF02586">
    <property type="entry name" value="SRAP"/>
    <property type="match status" value="1"/>
</dbReference>